<feature type="domain" description="OB-fold nucleic acid binding" evidence="9">
    <location>
        <begin position="5"/>
        <end position="97"/>
    </location>
</feature>
<keyword evidence="4 5" id="KW-0269">Exonuclease</keyword>
<keyword evidence="7" id="KW-0175">Coiled coil</keyword>
<sequence>MSDYLSVSELTKYLKLKFDRDPYLERVYLSGQVSNFRKRPNHQYFSLKDDKAVIQATMWGGIYKKLGFELEEGMKVNVVGRVQIYEPSGSYSIIIEKAEPDGIGALAIQFEQLKKRLTAAGYFDDRHKQPLPQFAKKIGVITSPSGAVIKDIITTVSRRFPGVAIILFPTKVQGEGSAQEVAANIALANQRDDLDLLIVGRGGGSIEDLWAFNEEIVVQAIFESQLPIISSVGHETDVTLADFAADRRAATPTAAAELATPVTKADLLAFLRERQTRSYQALMRLIRQKEERLQKLKESVIFRQPERLYDAYLQRLDRLKNQLNSSFRQLYQSYEKEKTLLHQRLLSLNLLGKVERQQEGLKQQHRLLLSGMKSQYDSQIARFEKAQDALLSLDTSRIVARGYAIVKDKDRILASSQEVKKGDQLTIQMRDGRLEVEVEDVKQEENI</sequence>
<evidence type="ECO:0000256" key="2">
    <source>
        <dbReference type="ARBA" id="ARBA00022722"/>
    </source>
</evidence>
<evidence type="ECO:0000259" key="9">
    <source>
        <dbReference type="Pfam" id="PF13742"/>
    </source>
</evidence>
<dbReference type="GO" id="GO:0009318">
    <property type="term" value="C:exodeoxyribonuclease VII complex"/>
    <property type="evidence" value="ECO:0007669"/>
    <property type="project" value="UniProtKB-UniRule"/>
</dbReference>
<dbReference type="PANTHER" id="PTHR30008:SF0">
    <property type="entry name" value="EXODEOXYRIBONUCLEASE 7 LARGE SUBUNIT"/>
    <property type="match status" value="1"/>
</dbReference>
<evidence type="ECO:0000256" key="3">
    <source>
        <dbReference type="ARBA" id="ARBA00022801"/>
    </source>
</evidence>
<dbReference type="GO" id="GO:0005737">
    <property type="term" value="C:cytoplasm"/>
    <property type="evidence" value="ECO:0007669"/>
    <property type="project" value="UniProtKB-SubCell"/>
</dbReference>
<dbReference type="Pfam" id="PF13742">
    <property type="entry name" value="tRNA_anti_2"/>
    <property type="match status" value="1"/>
</dbReference>
<dbReference type="KEGG" id="sfer:NCTC12278_00539"/>
<evidence type="ECO:0000259" key="8">
    <source>
        <dbReference type="Pfam" id="PF02601"/>
    </source>
</evidence>
<reference evidence="10 11" key="1">
    <citation type="submission" date="2018-06" db="EMBL/GenBank/DDBJ databases">
        <authorList>
            <consortium name="Pathogen Informatics"/>
            <person name="Doyle S."/>
        </authorList>
    </citation>
    <scope>NUCLEOTIDE SEQUENCE [LARGE SCALE GENOMIC DNA]</scope>
    <source>
        <strain evidence="10 11">NCTC12278</strain>
    </source>
</reference>
<organism evidence="10 11">
    <name type="scientific">Streptococcus ferus</name>
    <dbReference type="NCBI Taxonomy" id="1345"/>
    <lineage>
        <taxon>Bacteria</taxon>
        <taxon>Bacillati</taxon>
        <taxon>Bacillota</taxon>
        <taxon>Bacilli</taxon>
        <taxon>Lactobacillales</taxon>
        <taxon>Streptococcaceae</taxon>
        <taxon>Streptococcus</taxon>
    </lineage>
</organism>
<dbReference type="NCBIfam" id="TIGR00237">
    <property type="entry name" value="xseA"/>
    <property type="match status" value="1"/>
</dbReference>
<evidence type="ECO:0000256" key="6">
    <source>
        <dbReference type="RuleBase" id="RU004355"/>
    </source>
</evidence>
<keyword evidence="1 5" id="KW-0963">Cytoplasm</keyword>
<comment type="similarity">
    <text evidence="5 6">Belongs to the XseA family.</text>
</comment>
<keyword evidence="3 5" id="KW-0378">Hydrolase</keyword>
<protein>
    <recommendedName>
        <fullName evidence="5">Exodeoxyribonuclease 7 large subunit</fullName>
        <ecNumber evidence="5">3.1.11.6</ecNumber>
    </recommendedName>
    <alternativeName>
        <fullName evidence="5">Exodeoxyribonuclease VII large subunit</fullName>
        <shortName evidence="5">Exonuclease VII large subunit</shortName>
    </alternativeName>
</protein>
<dbReference type="InterPro" id="IPR020579">
    <property type="entry name" value="Exonuc_VII_lsu_C"/>
</dbReference>
<dbReference type="GO" id="GO:0006308">
    <property type="term" value="P:DNA catabolic process"/>
    <property type="evidence" value="ECO:0007669"/>
    <property type="project" value="UniProtKB-UniRule"/>
</dbReference>
<evidence type="ECO:0000256" key="7">
    <source>
        <dbReference type="SAM" id="Coils"/>
    </source>
</evidence>
<dbReference type="HAMAP" id="MF_00378">
    <property type="entry name" value="Exonuc_7_L"/>
    <property type="match status" value="1"/>
</dbReference>
<dbReference type="CDD" id="cd04489">
    <property type="entry name" value="ExoVII_LU_OBF"/>
    <property type="match status" value="1"/>
</dbReference>
<keyword evidence="11" id="KW-1185">Reference proteome</keyword>
<keyword evidence="2 5" id="KW-0540">Nuclease</keyword>
<comment type="catalytic activity">
    <reaction evidence="5 6">
        <text>Exonucleolytic cleavage in either 5'- to 3'- or 3'- to 5'-direction to yield nucleoside 5'-phosphates.</text>
        <dbReference type="EC" id="3.1.11.6"/>
    </reaction>
</comment>
<dbReference type="EC" id="3.1.11.6" evidence="5"/>
<dbReference type="InterPro" id="IPR025824">
    <property type="entry name" value="OB-fold_nuc-bd_dom"/>
</dbReference>
<comment type="function">
    <text evidence="5">Bidirectionally degrades single-stranded DNA into large acid-insoluble oligonucleotides, which are then degraded further into small acid-soluble oligonucleotides.</text>
</comment>
<evidence type="ECO:0000313" key="10">
    <source>
        <dbReference type="EMBL" id="SQF39732.1"/>
    </source>
</evidence>
<dbReference type="GO" id="GO:0008855">
    <property type="term" value="F:exodeoxyribonuclease VII activity"/>
    <property type="evidence" value="ECO:0007669"/>
    <property type="project" value="UniProtKB-UniRule"/>
</dbReference>
<comment type="subunit">
    <text evidence="5">Heterooligomer composed of large and small subunits.</text>
</comment>
<dbReference type="AlphaFoldDB" id="A0A2X3XZ50"/>
<accession>A0A2X3XZ50</accession>
<comment type="subcellular location">
    <subcellularLocation>
        <location evidence="5 6">Cytoplasm</location>
    </subcellularLocation>
</comment>
<feature type="domain" description="Exonuclease VII large subunit C-terminal" evidence="8">
    <location>
        <begin position="122"/>
        <end position="436"/>
    </location>
</feature>
<evidence type="ECO:0000256" key="5">
    <source>
        <dbReference type="HAMAP-Rule" id="MF_00378"/>
    </source>
</evidence>
<gene>
    <name evidence="5 10" type="primary">xseA</name>
    <name evidence="10" type="ORF">NCTC12278_00539</name>
</gene>
<dbReference type="Pfam" id="PF02601">
    <property type="entry name" value="Exonuc_VII_L"/>
    <property type="match status" value="1"/>
</dbReference>
<dbReference type="RefSeq" id="WP_018029406.1">
    <property type="nucleotide sequence ID" value="NZ_LS483343.1"/>
</dbReference>
<evidence type="ECO:0000313" key="11">
    <source>
        <dbReference type="Proteomes" id="UP000249495"/>
    </source>
</evidence>
<feature type="coiled-coil region" evidence="7">
    <location>
        <begin position="272"/>
        <end position="329"/>
    </location>
</feature>
<proteinExistence type="inferred from homology"/>
<evidence type="ECO:0000256" key="4">
    <source>
        <dbReference type="ARBA" id="ARBA00022839"/>
    </source>
</evidence>
<dbReference type="PANTHER" id="PTHR30008">
    <property type="entry name" value="EXODEOXYRIBONUCLEASE 7 LARGE SUBUNIT"/>
    <property type="match status" value="1"/>
</dbReference>
<dbReference type="EMBL" id="LS483343">
    <property type="protein sequence ID" value="SQF39732.1"/>
    <property type="molecule type" value="Genomic_DNA"/>
</dbReference>
<dbReference type="Proteomes" id="UP000249495">
    <property type="component" value="Chromosome 1"/>
</dbReference>
<dbReference type="InterPro" id="IPR003753">
    <property type="entry name" value="Exonuc_VII_L"/>
</dbReference>
<name>A0A2X3XZ50_9STRE</name>
<dbReference type="GO" id="GO:0003676">
    <property type="term" value="F:nucleic acid binding"/>
    <property type="evidence" value="ECO:0007669"/>
    <property type="project" value="InterPro"/>
</dbReference>
<dbReference type="STRING" id="1123303.GCA_000372425_00073"/>
<dbReference type="OrthoDB" id="9802795at2"/>
<evidence type="ECO:0000256" key="1">
    <source>
        <dbReference type="ARBA" id="ARBA00022490"/>
    </source>
</evidence>